<dbReference type="InterPro" id="IPR006626">
    <property type="entry name" value="PbH1"/>
</dbReference>
<gene>
    <name evidence="3" type="ORF">GCM10010151_42080</name>
</gene>
<evidence type="ECO:0000313" key="4">
    <source>
        <dbReference type="Proteomes" id="UP001501822"/>
    </source>
</evidence>
<protein>
    <recommendedName>
        <fullName evidence="5">Pectate lyase superfamily protein domain-containing protein</fullName>
    </recommendedName>
</protein>
<organism evidence="3 4">
    <name type="scientific">Actinoallomurus spadix</name>
    <dbReference type="NCBI Taxonomy" id="79912"/>
    <lineage>
        <taxon>Bacteria</taxon>
        <taxon>Bacillati</taxon>
        <taxon>Actinomycetota</taxon>
        <taxon>Actinomycetes</taxon>
        <taxon>Streptosporangiales</taxon>
        <taxon>Thermomonosporaceae</taxon>
        <taxon>Actinoallomurus</taxon>
    </lineage>
</organism>
<dbReference type="SMART" id="SM00710">
    <property type="entry name" value="PbH1"/>
    <property type="match status" value="7"/>
</dbReference>
<feature type="domain" description="Right handed beta helix" evidence="2">
    <location>
        <begin position="478"/>
        <end position="612"/>
    </location>
</feature>
<evidence type="ECO:0000259" key="1">
    <source>
        <dbReference type="Pfam" id="PF12708"/>
    </source>
</evidence>
<dbReference type="EMBL" id="BAAABM010000037">
    <property type="protein sequence ID" value="GAA0347953.1"/>
    <property type="molecule type" value="Genomic_DNA"/>
</dbReference>
<evidence type="ECO:0000259" key="2">
    <source>
        <dbReference type="Pfam" id="PF13229"/>
    </source>
</evidence>
<name>A0ABN0WWM4_9ACTN</name>
<dbReference type="Pfam" id="PF12708">
    <property type="entry name" value="Pect-lyase_RHGA_epim"/>
    <property type="match status" value="1"/>
</dbReference>
<dbReference type="Gene3D" id="2.160.20.10">
    <property type="entry name" value="Single-stranded right-handed beta-helix, Pectin lyase-like"/>
    <property type="match status" value="1"/>
</dbReference>
<accession>A0ABN0WWM4</accession>
<feature type="domain" description="Rhamnogalacturonase A/B/Epimerase-like pectate lyase" evidence="1">
    <location>
        <begin position="153"/>
        <end position="308"/>
    </location>
</feature>
<evidence type="ECO:0000313" key="3">
    <source>
        <dbReference type="EMBL" id="GAA0347953.1"/>
    </source>
</evidence>
<evidence type="ECO:0008006" key="5">
    <source>
        <dbReference type="Google" id="ProtNLM"/>
    </source>
</evidence>
<dbReference type="SUPFAM" id="SSF51126">
    <property type="entry name" value="Pectin lyase-like"/>
    <property type="match status" value="2"/>
</dbReference>
<dbReference type="InterPro" id="IPR011050">
    <property type="entry name" value="Pectin_lyase_fold/virulence"/>
</dbReference>
<reference evidence="3 4" key="1">
    <citation type="journal article" date="2019" name="Int. J. Syst. Evol. Microbiol.">
        <title>The Global Catalogue of Microorganisms (GCM) 10K type strain sequencing project: providing services to taxonomists for standard genome sequencing and annotation.</title>
        <authorList>
            <consortium name="The Broad Institute Genomics Platform"/>
            <consortium name="The Broad Institute Genome Sequencing Center for Infectious Disease"/>
            <person name="Wu L."/>
            <person name="Ma J."/>
        </authorList>
    </citation>
    <scope>NUCLEOTIDE SEQUENCE [LARGE SCALE GENOMIC DNA]</scope>
    <source>
        <strain evidence="3 4">JCM 3146</strain>
    </source>
</reference>
<dbReference type="InterPro" id="IPR039448">
    <property type="entry name" value="Beta_helix"/>
</dbReference>
<comment type="caution">
    <text evidence="3">The sequence shown here is derived from an EMBL/GenBank/DDBJ whole genome shotgun (WGS) entry which is preliminary data.</text>
</comment>
<dbReference type="Pfam" id="PF13229">
    <property type="entry name" value="Beta_helix"/>
    <property type="match status" value="1"/>
</dbReference>
<keyword evidence="4" id="KW-1185">Reference proteome</keyword>
<sequence>MRIYNRGFRAENTAGGPIPAAHVTLWDAQTGGTQITSGIETLDGAPIPGAVLICDAWGYAPSFRDTEDRPDIWAIGSDTGVIPGVERVHLEPDDTDQRVSALESTVNGPSGIDSRLSAIEASRGQPSGIATLDDTGKVDPAQLPLAAATSAQVNVADYGAAGNGTTDDAPAIQAALDAIAVNTPGARLVFPPGTYLVNSELEIKSSIHLDLSKGATIKRGSSSMQYILKNFNASYSPTLYGGRGGIRITGGVVDAAGDVLTGSVTAIIVAHAKDVRIEGVTVRNVRDWHGVELNSSRDGTVRDCIFEGFNPVASGRTISEAVQLDLAIDSSALPGIGAGAYDKTPCDNILVTGCTARSYGSLGSFGRLTGSHSYSDNVFHTRIRVVDNYAIGCNDYAVRAYNWWDAIVAENEFVNCNGAFMADVPTTPVAATVGHEGFVFSKNICRGLGVQNAGAAVLDYAVRFEGTDTASPVPVREVTVKGNILKTVANPQGAIRFTNVGDVVCSDNTVKDGTGTATRGIHVVGSSQGTYTGNKISSVTGMGIQVYDGANTNSGFCTFTGNTIQASGDAGLHINSTAPTVTGNNINGVTGGACGMGIWNNASNASVIGNKVVKGTGTTTSGIEIRNSTTLMANTVLGGWTATSTDIGASGQNLYVNGGSVFPTTPRTYNKC</sequence>
<dbReference type="InterPro" id="IPR012334">
    <property type="entry name" value="Pectin_lyas_fold"/>
</dbReference>
<dbReference type="InterPro" id="IPR024535">
    <property type="entry name" value="RHGA/B-epi-like_pectate_lyase"/>
</dbReference>
<proteinExistence type="predicted"/>
<dbReference type="Proteomes" id="UP001501822">
    <property type="component" value="Unassembled WGS sequence"/>
</dbReference>
<dbReference type="RefSeq" id="WP_252801342.1">
    <property type="nucleotide sequence ID" value="NZ_BAAABM010000037.1"/>
</dbReference>